<accession>A0A4R2GWQ4</accession>
<proteinExistence type="predicted"/>
<evidence type="ECO:0000313" key="3">
    <source>
        <dbReference type="Proteomes" id="UP000294881"/>
    </source>
</evidence>
<evidence type="ECO:0000256" key="1">
    <source>
        <dbReference type="SAM" id="MobiDB-lite"/>
    </source>
</evidence>
<dbReference type="Gene3D" id="2.40.50.230">
    <property type="entry name" value="Gp5 N-terminal domain"/>
    <property type="match status" value="1"/>
</dbReference>
<reference evidence="2 3" key="1">
    <citation type="submission" date="2019-03" db="EMBL/GenBank/DDBJ databases">
        <title>Genomic Encyclopedia of Type Strains, Phase IV (KMG-IV): sequencing the most valuable type-strain genomes for metagenomic binning, comparative biology and taxonomic classification.</title>
        <authorList>
            <person name="Goeker M."/>
        </authorList>
    </citation>
    <scope>NUCLEOTIDE SEQUENCE [LARGE SCALE GENOMIC DNA]</scope>
    <source>
        <strain evidence="2 3">DSM 22958</strain>
    </source>
</reference>
<dbReference type="EMBL" id="SLWL01000002">
    <property type="protein sequence ID" value="TCO15234.1"/>
    <property type="molecule type" value="Genomic_DNA"/>
</dbReference>
<sequence>MSENSPFKRGIVRELKPEKAQARVEFEDEDGVSSYWLSVNSALASGTGSRVYAMPEIGSQVHCLIDWRGEDGCILGASYSDKDPPPATDPNHIAMMLGGGLELTYDKAAGGFVLKVPANMKIESGAINLKGPVTIEGPVTITGDILTHNGKNVGSDHSHVSAPDGPPGPPV</sequence>
<dbReference type="OrthoDB" id="4931325at2"/>
<comment type="caution">
    <text evidence="2">The sequence shown here is derived from an EMBL/GenBank/DDBJ whole genome shotgun (WGS) entry which is preliminary data.</text>
</comment>
<feature type="region of interest" description="Disordered" evidence="1">
    <location>
        <begin position="146"/>
        <end position="171"/>
    </location>
</feature>
<evidence type="ECO:0000313" key="2">
    <source>
        <dbReference type="EMBL" id="TCO15234.1"/>
    </source>
</evidence>
<keyword evidence="3" id="KW-1185">Reference proteome</keyword>
<dbReference type="InterPro" id="IPR037026">
    <property type="entry name" value="Vgr_OB-fold_dom_sf"/>
</dbReference>
<gene>
    <name evidence="2" type="ORF">EV666_102212</name>
</gene>
<protein>
    <submittedName>
        <fullName evidence="2">Phage baseplate assembly protein V</fullName>
    </submittedName>
</protein>
<dbReference type="RefSeq" id="WP_132003433.1">
    <property type="nucleotide sequence ID" value="NZ_JBHUNN010000002.1"/>
</dbReference>
<dbReference type="Proteomes" id="UP000294881">
    <property type="component" value="Unassembled WGS sequence"/>
</dbReference>
<dbReference type="AlphaFoldDB" id="A0A4R2GWQ4"/>
<organism evidence="2 3">
    <name type="scientific">Camelimonas lactis</name>
    <dbReference type="NCBI Taxonomy" id="659006"/>
    <lineage>
        <taxon>Bacteria</taxon>
        <taxon>Pseudomonadati</taxon>
        <taxon>Pseudomonadota</taxon>
        <taxon>Alphaproteobacteria</taxon>
        <taxon>Hyphomicrobiales</taxon>
        <taxon>Chelatococcaceae</taxon>
        <taxon>Camelimonas</taxon>
    </lineage>
</organism>
<name>A0A4R2GWQ4_9HYPH</name>